<gene>
    <name evidence="2" type="ORF">DFH08DRAFT_822321</name>
</gene>
<evidence type="ECO:0000313" key="2">
    <source>
        <dbReference type="EMBL" id="KAJ7312284.1"/>
    </source>
</evidence>
<dbReference type="EMBL" id="JARIHO010000073">
    <property type="protein sequence ID" value="KAJ7312284.1"/>
    <property type="molecule type" value="Genomic_DNA"/>
</dbReference>
<accession>A0AAD6Z974</accession>
<comment type="caution">
    <text evidence="2">The sequence shown here is derived from an EMBL/GenBank/DDBJ whole genome shotgun (WGS) entry which is preliminary data.</text>
</comment>
<organism evidence="2 3">
    <name type="scientific">Mycena albidolilacea</name>
    <dbReference type="NCBI Taxonomy" id="1033008"/>
    <lineage>
        <taxon>Eukaryota</taxon>
        <taxon>Fungi</taxon>
        <taxon>Dikarya</taxon>
        <taxon>Basidiomycota</taxon>
        <taxon>Agaricomycotina</taxon>
        <taxon>Agaricomycetes</taxon>
        <taxon>Agaricomycetidae</taxon>
        <taxon>Agaricales</taxon>
        <taxon>Marasmiineae</taxon>
        <taxon>Mycenaceae</taxon>
        <taxon>Mycena</taxon>
    </lineage>
</organism>
<evidence type="ECO:0000313" key="3">
    <source>
        <dbReference type="Proteomes" id="UP001218218"/>
    </source>
</evidence>
<reference evidence="2" key="1">
    <citation type="submission" date="2023-03" db="EMBL/GenBank/DDBJ databases">
        <title>Massive genome expansion in bonnet fungi (Mycena s.s.) driven by repeated elements and novel gene families across ecological guilds.</title>
        <authorList>
            <consortium name="Lawrence Berkeley National Laboratory"/>
            <person name="Harder C.B."/>
            <person name="Miyauchi S."/>
            <person name="Viragh M."/>
            <person name="Kuo A."/>
            <person name="Thoen E."/>
            <person name="Andreopoulos B."/>
            <person name="Lu D."/>
            <person name="Skrede I."/>
            <person name="Drula E."/>
            <person name="Henrissat B."/>
            <person name="Morin E."/>
            <person name="Kohler A."/>
            <person name="Barry K."/>
            <person name="LaButti K."/>
            <person name="Morin E."/>
            <person name="Salamov A."/>
            <person name="Lipzen A."/>
            <person name="Mereny Z."/>
            <person name="Hegedus B."/>
            <person name="Baldrian P."/>
            <person name="Stursova M."/>
            <person name="Weitz H."/>
            <person name="Taylor A."/>
            <person name="Grigoriev I.V."/>
            <person name="Nagy L.G."/>
            <person name="Martin F."/>
            <person name="Kauserud H."/>
        </authorList>
    </citation>
    <scope>NUCLEOTIDE SEQUENCE</scope>
    <source>
        <strain evidence="2">CBHHK002</strain>
    </source>
</reference>
<name>A0AAD6Z974_9AGAR</name>
<evidence type="ECO:0000256" key="1">
    <source>
        <dbReference type="SAM" id="MobiDB-lite"/>
    </source>
</evidence>
<keyword evidence="3" id="KW-1185">Reference proteome</keyword>
<proteinExistence type="predicted"/>
<feature type="compositionally biased region" description="Basic and acidic residues" evidence="1">
    <location>
        <begin position="124"/>
        <end position="155"/>
    </location>
</feature>
<feature type="region of interest" description="Disordered" evidence="1">
    <location>
        <begin position="114"/>
        <end position="155"/>
    </location>
</feature>
<sequence length="155" mass="17164">MTADECLKLFGNHIITLPINLFSPRGPFVAWNVYIKSPTNDEESFDALHGLFHRLVIDTPFHGQGRIYTRPLHCNICLSTDHPTNLCLLPGIPGWLGPTPETIGALLDATREVLNPRTKNSGSHPRDDKGKGKGKGKDCDNRKGDRKGGDRRRGN</sequence>
<protein>
    <submittedName>
        <fullName evidence="2">Uncharacterized protein</fullName>
    </submittedName>
</protein>
<dbReference type="AlphaFoldDB" id="A0AAD6Z974"/>
<dbReference type="Proteomes" id="UP001218218">
    <property type="component" value="Unassembled WGS sequence"/>
</dbReference>